<comment type="caution">
    <text evidence="2">The sequence shown here is derived from an EMBL/GenBank/DDBJ whole genome shotgun (WGS) entry which is preliminary data.</text>
</comment>
<dbReference type="Proteomes" id="UP001279734">
    <property type="component" value="Unassembled WGS sequence"/>
</dbReference>
<keyword evidence="3" id="KW-1185">Reference proteome</keyword>
<feature type="compositionally biased region" description="Basic residues" evidence="1">
    <location>
        <begin position="10"/>
        <end position="20"/>
    </location>
</feature>
<feature type="compositionally biased region" description="Polar residues" evidence="1">
    <location>
        <begin position="53"/>
        <end position="67"/>
    </location>
</feature>
<proteinExistence type="predicted"/>
<dbReference type="AlphaFoldDB" id="A0AAD3SMD5"/>
<dbReference type="EMBL" id="BSYO01000013">
    <property type="protein sequence ID" value="GMH13958.1"/>
    <property type="molecule type" value="Genomic_DNA"/>
</dbReference>
<evidence type="ECO:0000313" key="2">
    <source>
        <dbReference type="EMBL" id="GMH13958.1"/>
    </source>
</evidence>
<sequence length="112" mass="12339">MKNITAQNSRRYKAPQQHRKSPIQVIYIAMEAGATATLSSPSAFEDSTDSRENQQQALYSSSSKNSSFQLIKSMPTAQKVSMKKQGDRHQLPACTAPGSASYQQLMLKQASK</sequence>
<protein>
    <submittedName>
        <fullName evidence="2">Uncharacterized protein</fullName>
    </submittedName>
</protein>
<reference evidence="2" key="1">
    <citation type="submission" date="2023-05" db="EMBL/GenBank/DDBJ databases">
        <title>Nepenthes gracilis genome sequencing.</title>
        <authorList>
            <person name="Fukushima K."/>
        </authorList>
    </citation>
    <scope>NUCLEOTIDE SEQUENCE</scope>
    <source>
        <strain evidence="2">SING2019-196</strain>
    </source>
</reference>
<evidence type="ECO:0000313" key="3">
    <source>
        <dbReference type="Proteomes" id="UP001279734"/>
    </source>
</evidence>
<name>A0AAD3SMD5_NEPGR</name>
<organism evidence="2 3">
    <name type="scientific">Nepenthes gracilis</name>
    <name type="common">Slender pitcher plant</name>
    <dbReference type="NCBI Taxonomy" id="150966"/>
    <lineage>
        <taxon>Eukaryota</taxon>
        <taxon>Viridiplantae</taxon>
        <taxon>Streptophyta</taxon>
        <taxon>Embryophyta</taxon>
        <taxon>Tracheophyta</taxon>
        <taxon>Spermatophyta</taxon>
        <taxon>Magnoliopsida</taxon>
        <taxon>eudicotyledons</taxon>
        <taxon>Gunneridae</taxon>
        <taxon>Pentapetalae</taxon>
        <taxon>Caryophyllales</taxon>
        <taxon>Nepenthaceae</taxon>
        <taxon>Nepenthes</taxon>
    </lineage>
</organism>
<evidence type="ECO:0000256" key="1">
    <source>
        <dbReference type="SAM" id="MobiDB-lite"/>
    </source>
</evidence>
<feature type="region of interest" description="Disordered" evidence="1">
    <location>
        <begin position="1"/>
        <end position="20"/>
    </location>
</feature>
<gene>
    <name evidence="2" type="ORF">Nepgr_015799</name>
</gene>
<feature type="region of interest" description="Disordered" evidence="1">
    <location>
        <begin position="38"/>
        <end position="67"/>
    </location>
</feature>
<accession>A0AAD3SMD5</accession>